<evidence type="ECO:0000313" key="1">
    <source>
        <dbReference type="EMBL" id="CAG7828635.1"/>
    </source>
</evidence>
<accession>A0A8J2LV06</accession>
<keyword evidence="2" id="KW-1185">Reference proteome</keyword>
<sequence>MALKILLVRMLAVENRSCPKWDGGGGCVGKRRRERLTEQVRSSAGWIVHSTSPSISSVVLISFTQKSHASDFYGK</sequence>
<dbReference type="Proteomes" id="UP000708208">
    <property type="component" value="Unassembled WGS sequence"/>
</dbReference>
<name>A0A8J2LV06_9HEXA</name>
<gene>
    <name evidence="1" type="ORF">AFUS01_LOCUS38547</name>
</gene>
<comment type="caution">
    <text evidence="1">The sequence shown here is derived from an EMBL/GenBank/DDBJ whole genome shotgun (WGS) entry which is preliminary data.</text>
</comment>
<reference evidence="1" key="1">
    <citation type="submission" date="2021-06" db="EMBL/GenBank/DDBJ databases">
        <authorList>
            <person name="Hodson N. C."/>
            <person name="Mongue J. A."/>
            <person name="Jaron S. K."/>
        </authorList>
    </citation>
    <scope>NUCLEOTIDE SEQUENCE</scope>
</reference>
<proteinExistence type="predicted"/>
<protein>
    <submittedName>
        <fullName evidence="1">Uncharacterized protein</fullName>
    </submittedName>
</protein>
<dbReference type="AlphaFoldDB" id="A0A8J2LV06"/>
<dbReference type="EMBL" id="CAJVCH010548250">
    <property type="protein sequence ID" value="CAG7828635.1"/>
    <property type="molecule type" value="Genomic_DNA"/>
</dbReference>
<organism evidence="1 2">
    <name type="scientific">Allacma fusca</name>
    <dbReference type="NCBI Taxonomy" id="39272"/>
    <lineage>
        <taxon>Eukaryota</taxon>
        <taxon>Metazoa</taxon>
        <taxon>Ecdysozoa</taxon>
        <taxon>Arthropoda</taxon>
        <taxon>Hexapoda</taxon>
        <taxon>Collembola</taxon>
        <taxon>Symphypleona</taxon>
        <taxon>Sminthuridae</taxon>
        <taxon>Allacma</taxon>
    </lineage>
</organism>
<evidence type="ECO:0000313" key="2">
    <source>
        <dbReference type="Proteomes" id="UP000708208"/>
    </source>
</evidence>